<dbReference type="InterPro" id="IPR011250">
    <property type="entry name" value="OMP/PagP_B-barrel"/>
</dbReference>
<reference evidence="5 6" key="1">
    <citation type="submission" date="2022-08" db="EMBL/GenBank/DDBJ databases">
        <title>Reclassification of Massilia species as members of the genera Telluria, Duganella, Pseudoduganella, Mokoshia gen. nov. and Zemynaea gen. nov. using orthogonal and non-orthogonal genome-based approaches.</title>
        <authorList>
            <person name="Bowman J.P."/>
        </authorList>
    </citation>
    <scope>NUCLEOTIDE SEQUENCE [LARGE SCALE GENOMIC DNA]</scope>
    <source>
        <strain evidence="5 6">JCM 31661</strain>
    </source>
</reference>
<evidence type="ECO:0000313" key="6">
    <source>
        <dbReference type="Proteomes" id="UP001206572"/>
    </source>
</evidence>
<organism evidence="5 6">
    <name type="scientific">Massilia agri</name>
    <dbReference type="NCBI Taxonomy" id="1886785"/>
    <lineage>
        <taxon>Bacteria</taxon>
        <taxon>Pseudomonadati</taxon>
        <taxon>Pseudomonadota</taxon>
        <taxon>Betaproteobacteria</taxon>
        <taxon>Burkholderiales</taxon>
        <taxon>Oxalobacteraceae</taxon>
        <taxon>Telluria group</taxon>
        <taxon>Massilia</taxon>
    </lineage>
</organism>
<feature type="chain" id="PRO_5045720783" evidence="3">
    <location>
        <begin position="21"/>
        <end position="165"/>
    </location>
</feature>
<gene>
    <name evidence="5" type="ORF">NX780_21065</name>
</gene>
<evidence type="ECO:0000259" key="4">
    <source>
        <dbReference type="Pfam" id="PF13505"/>
    </source>
</evidence>
<feature type="domain" description="Outer membrane protein beta-barrel" evidence="4">
    <location>
        <begin position="7"/>
        <end position="165"/>
    </location>
</feature>
<dbReference type="RefSeq" id="WP_258829842.1">
    <property type="nucleotide sequence ID" value="NZ_JANUHA010000019.1"/>
</dbReference>
<dbReference type="Pfam" id="PF13505">
    <property type="entry name" value="OMP_b-brl"/>
    <property type="match status" value="1"/>
</dbReference>
<feature type="signal peptide" evidence="3">
    <location>
        <begin position="1"/>
        <end position="20"/>
    </location>
</feature>
<protein>
    <submittedName>
        <fullName evidence="5">Outer membrane beta-barrel protein</fullName>
    </submittedName>
</protein>
<dbReference type="Proteomes" id="UP001206572">
    <property type="component" value="Unassembled WGS sequence"/>
</dbReference>
<comment type="subcellular location">
    <subcellularLocation>
        <location evidence="1">Cell outer membrane</location>
    </subcellularLocation>
</comment>
<comment type="caution">
    <text evidence="5">The sequence shown here is derived from an EMBL/GenBank/DDBJ whole genome shotgun (WGS) entry which is preliminary data.</text>
</comment>
<evidence type="ECO:0000256" key="2">
    <source>
        <dbReference type="ARBA" id="ARBA00022729"/>
    </source>
</evidence>
<keyword evidence="6" id="KW-1185">Reference proteome</keyword>
<name>A0ABT2ARG1_9BURK</name>
<evidence type="ECO:0000256" key="3">
    <source>
        <dbReference type="SAM" id="SignalP"/>
    </source>
</evidence>
<evidence type="ECO:0000313" key="5">
    <source>
        <dbReference type="EMBL" id="MCS0598838.1"/>
    </source>
</evidence>
<accession>A0ABT2ARG1</accession>
<keyword evidence="2 3" id="KW-0732">Signal</keyword>
<sequence>MFKKTTAAAALLIASSAAFAGQPNTFYAGADAGVTRASNAWDGSKTSYGVFAGYNLNETFAVEAGYRRLARHKAYNARGTVDQTAVSLVASMPIGEGFSVFGRAGVSVTDEKVRFTGGRYDNSPTRAVIGVGAGYAFTPKISGRVEFQKTGSDIRNLSAGVSYQF</sequence>
<evidence type="ECO:0000256" key="1">
    <source>
        <dbReference type="ARBA" id="ARBA00004442"/>
    </source>
</evidence>
<dbReference type="Gene3D" id="2.40.160.20">
    <property type="match status" value="1"/>
</dbReference>
<proteinExistence type="predicted"/>
<dbReference type="EMBL" id="JANUHA010000019">
    <property type="protein sequence ID" value="MCS0598838.1"/>
    <property type="molecule type" value="Genomic_DNA"/>
</dbReference>
<dbReference type="SUPFAM" id="SSF56925">
    <property type="entry name" value="OMPA-like"/>
    <property type="match status" value="1"/>
</dbReference>
<dbReference type="InterPro" id="IPR027385">
    <property type="entry name" value="Beta-barrel_OMP"/>
</dbReference>